<dbReference type="InterPro" id="IPR036188">
    <property type="entry name" value="FAD/NAD-bd_sf"/>
</dbReference>
<dbReference type="AlphaFoldDB" id="A0A433SBR4"/>
<evidence type="ECO:0000256" key="1">
    <source>
        <dbReference type="ARBA" id="ARBA00022630"/>
    </source>
</evidence>
<dbReference type="Gene3D" id="3.50.50.60">
    <property type="entry name" value="FAD/NAD(P)-binding domain"/>
    <property type="match status" value="2"/>
</dbReference>
<evidence type="ECO:0000259" key="6">
    <source>
        <dbReference type="Pfam" id="PF07992"/>
    </source>
</evidence>
<organism evidence="7 8">
    <name type="scientific">Saezia sanguinis</name>
    <dbReference type="NCBI Taxonomy" id="1965230"/>
    <lineage>
        <taxon>Bacteria</taxon>
        <taxon>Pseudomonadati</taxon>
        <taxon>Pseudomonadota</taxon>
        <taxon>Betaproteobacteria</taxon>
        <taxon>Burkholderiales</taxon>
        <taxon>Saeziaceae</taxon>
        <taxon>Saezia</taxon>
    </lineage>
</organism>
<dbReference type="InterPro" id="IPR050097">
    <property type="entry name" value="Ferredoxin-NADP_redctase_2"/>
</dbReference>
<dbReference type="RefSeq" id="WP_126980419.1">
    <property type="nucleotide sequence ID" value="NZ_PQSP01000006.1"/>
</dbReference>
<comment type="subunit">
    <text evidence="5">Homodimer.</text>
</comment>
<evidence type="ECO:0000313" key="7">
    <source>
        <dbReference type="EMBL" id="RUS66163.1"/>
    </source>
</evidence>
<evidence type="ECO:0000256" key="2">
    <source>
        <dbReference type="ARBA" id="ARBA00022827"/>
    </source>
</evidence>
<feature type="binding site" evidence="5">
    <location>
        <position position="42"/>
    </location>
    <ligand>
        <name>FAD</name>
        <dbReference type="ChEBI" id="CHEBI:57692"/>
    </ligand>
</feature>
<feature type="binding site" evidence="5">
    <location>
        <position position="50"/>
    </location>
    <ligand>
        <name>FAD</name>
        <dbReference type="ChEBI" id="CHEBI:57692"/>
    </ligand>
</feature>
<proteinExistence type="inferred from homology"/>
<dbReference type="Pfam" id="PF07992">
    <property type="entry name" value="Pyr_redox_2"/>
    <property type="match status" value="1"/>
</dbReference>
<feature type="binding site" evidence="5">
    <location>
        <position position="352"/>
    </location>
    <ligand>
        <name>FAD</name>
        <dbReference type="ChEBI" id="CHEBI:57692"/>
    </ligand>
</feature>
<dbReference type="InterPro" id="IPR023753">
    <property type="entry name" value="FAD/NAD-binding_dom"/>
</dbReference>
<feature type="binding site" evidence="5">
    <location>
        <position position="55"/>
    </location>
    <ligand>
        <name>FAD</name>
        <dbReference type="ChEBI" id="CHEBI:57692"/>
    </ligand>
</feature>
<dbReference type="HAMAP" id="MF_01685">
    <property type="entry name" value="FENR2"/>
    <property type="match status" value="1"/>
</dbReference>
<dbReference type="Proteomes" id="UP000286947">
    <property type="component" value="Unassembled WGS sequence"/>
</dbReference>
<dbReference type="OrthoDB" id="9806179at2"/>
<dbReference type="EC" id="1.18.1.2" evidence="5"/>
<sequence length="369" mass="39686">MTEPSFAPEPITTDAVIIGAGCAGLFAAFELGIMGLRSHIVETLPHAGGQCVHLYGDKPIYDIPAILQCTGNELTERLLEQIKPFKAGLHLQQTVTQLKTLDAPEKTSDPAPRFELHTSTGQCFLTRCVVIASGYGAFLPRTLPLEGIRALENQQVFYELPAHTDAYAGKHVVINGDTDIALQAASQLASAEHNRPASVTLVHRRDKFRAEDALIAQIQQLRQAGRLQFIAGQFTGLVTDAASGQLTALQLMGSTDRQTLQTPADTFLILLGLAPQLGPIEQWGLALERKHLVVDPGTFQTNTPGIYAIGDAITYPGKRKLIVSGFHEATLAAYAIASYLQDGATIPVYYTSSNSELQAILAPQKAGHA</sequence>
<evidence type="ECO:0000256" key="5">
    <source>
        <dbReference type="HAMAP-Rule" id="MF_01685"/>
    </source>
</evidence>
<feature type="binding site" evidence="5">
    <location>
        <position position="95"/>
    </location>
    <ligand>
        <name>FAD</name>
        <dbReference type="ChEBI" id="CHEBI:57692"/>
    </ligand>
</feature>
<keyword evidence="3 5" id="KW-0521">NADP</keyword>
<comment type="caution">
    <text evidence="7">The sequence shown here is derived from an EMBL/GenBank/DDBJ whole genome shotgun (WGS) entry which is preliminary data.</text>
</comment>
<accession>A0A433SBR4</accession>
<comment type="similarity">
    <text evidence="5">Belongs to the ferredoxin--NADP reductase type 2 family.</text>
</comment>
<keyword evidence="4 5" id="KW-0560">Oxidoreductase</keyword>
<gene>
    <name evidence="7" type="ORF">CUZ56_02241</name>
</gene>
<comment type="catalytic activity">
    <reaction evidence="5">
        <text>2 reduced [2Fe-2S]-[ferredoxin] + NADP(+) + H(+) = 2 oxidized [2Fe-2S]-[ferredoxin] + NADPH</text>
        <dbReference type="Rhea" id="RHEA:20125"/>
        <dbReference type="Rhea" id="RHEA-COMP:10000"/>
        <dbReference type="Rhea" id="RHEA-COMP:10001"/>
        <dbReference type="ChEBI" id="CHEBI:15378"/>
        <dbReference type="ChEBI" id="CHEBI:33737"/>
        <dbReference type="ChEBI" id="CHEBI:33738"/>
        <dbReference type="ChEBI" id="CHEBI:57783"/>
        <dbReference type="ChEBI" id="CHEBI:58349"/>
        <dbReference type="EC" id="1.18.1.2"/>
    </reaction>
</comment>
<keyword evidence="1 5" id="KW-0285">Flavoprotein</keyword>
<evidence type="ECO:0000256" key="4">
    <source>
        <dbReference type="ARBA" id="ARBA00023002"/>
    </source>
</evidence>
<feature type="domain" description="FAD/NAD(P)-binding" evidence="6">
    <location>
        <begin position="14"/>
        <end position="316"/>
    </location>
</feature>
<dbReference type="GO" id="GO:0050660">
    <property type="term" value="F:flavin adenine dinucleotide binding"/>
    <property type="evidence" value="ECO:0007669"/>
    <property type="project" value="UniProtKB-UniRule"/>
</dbReference>
<dbReference type="PANTHER" id="PTHR48105">
    <property type="entry name" value="THIOREDOXIN REDUCTASE 1-RELATED-RELATED"/>
    <property type="match status" value="1"/>
</dbReference>
<feature type="binding site" evidence="5">
    <location>
        <position position="311"/>
    </location>
    <ligand>
        <name>FAD</name>
        <dbReference type="ChEBI" id="CHEBI:57692"/>
    </ligand>
</feature>
<keyword evidence="2 5" id="KW-0274">FAD</keyword>
<dbReference type="InterPro" id="IPR022890">
    <property type="entry name" value="Fd--NADP_Rdtase_type_2"/>
</dbReference>
<reference evidence="7 8" key="1">
    <citation type="submission" date="2018-01" db="EMBL/GenBank/DDBJ databases">
        <title>Saezia sanguinis gen. nov., sp. nov., in the order Burkholderiales isolated from human blood.</title>
        <authorList>
            <person name="Medina-Pascual M.J."/>
            <person name="Valdezate S."/>
            <person name="Monzon S."/>
            <person name="Cuesta I."/>
            <person name="Carrasco G."/>
            <person name="Villalon P."/>
            <person name="Saez-Nieto J.A."/>
        </authorList>
    </citation>
    <scope>NUCLEOTIDE SEQUENCE [LARGE SCALE GENOMIC DNA]</scope>
    <source>
        <strain evidence="7 8">CNM695-12</strain>
    </source>
</reference>
<dbReference type="PRINTS" id="PR00368">
    <property type="entry name" value="FADPNR"/>
</dbReference>
<comment type="cofactor">
    <cofactor evidence="5">
        <name>FAD</name>
        <dbReference type="ChEBI" id="CHEBI:57692"/>
    </cofactor>
    <text evidence="5">Binds 1 FAD per subunit.</text>
</comment>
<name>A0A433SBR4_9BURK</name>
<comment type="caution">
    <text evidence="5">Lacks conserved residue(s) required for the propagation of feature annotation.</text>
</comment>
<dbReference type="GO" id="GO:0004324">
    <property type="term" value="F:ferredoxin-NADP+ reductase activity"/>
    <property type="evidence" value="ECO:0007669"/>
    <property type="project" value="UniProtKB-UniRule"/>
</dbReference>
<dbReference type="PRINTS" id="PR00469">
    <property type="entry name" value="PNDRDTASEII"/>
</dbReference>
<evidence type="ECO:0000313" key="8">
    <source>
        <dbReference type="Proteomes" id="UP000286947"/>
    </source>
</evidence>
<dbReference type="SUPFAM" id="SSF51905">
    <property type="entry name" value="FAD/NAD(P)-binding domain"/>
    <property type="match status" value="1"/>
</dbReference>
<keyword evidence="8" id="KW-1185">Reference proteome</keyword>
<feature type="binding site" evidence="5">
    <location>
        <position position="138"/>
    </location>
    <ligand>
        <name>FAD</name>
        <dbReference type="ChEBI" id="CHEBI:57692"/>
    </ligand>
</feature>
<dbReference type="GO" id="GO:0050661">
    <property type="term" value="F:NADP binding"/>
    <property type="evidence" value="ECO:0007669"/>
    <property type="project" value="UniProtKB-UniRule"/>
</dbReference>
<evidence type="ECO:0000256" key="3">
    <source>
        <dbReference type="ARBA" id="ARBA00022857"/>
    </source>
</evidence>
<dbReference type="EMBL" id="PQSP01000006">
    <property type="protein sequence ID" value="RUS66163.1"/>
    <property type="molecule type" value="Genomic_DNA"/>
</dbReference>
<protein>
    <recommendedName>
        <fullName evidence="5">Ferredoxin--NADP reductase</fullName>
        <shortName evidence="5">FNR</shortName>
        <shortName evidence="5">Fd-NADP(+) reductase</shortName>
        <ecNumber evidence="5">1.18.1.2</ecNumber>
    </recommendedName>
</protein>